<name>A0A147BKS4_IXORI</name>
<dbReference type="GO" id="GO:0004519">
    <property type="term" value="F:endonuclease activity"/>
    <property type="evidence" value="ECO:0007669"/>
    <property type="project" value="UniProtKB-KW"/>
</dbReference>
<proteinExistence type="predicted"/>
<dbReference type="AlphaFoldDB" id="A0A147BKS4"/>
<accession>A0A147BKS4</accession>
<organism evidence="1">
    <name type="scientific">Ixodes ricinus</name>
    <name type="common">Common tick</name>
    <name type="synonym">Acarus ricinus</name>
    <dbReference type="NCBI Taxonomy" id="34613"/>
    <lineage>
        <taxon>Eukaryota</taxon>
        <taxon>Metazoa</taxon>
        <taxon>Ecdysozoa</taxon>
        <taxon>Arthropoda</taxon>
        <taxon>Chelicerata</taxon>
        <taxon>Arachnida</taxon>
        <taxon>Acari</taxon>
        <taxon>Parasitiformes</taxon>
        <taxon>Ixodida</taxon>
        <taxon>Ixodoidea</taxon>
        <taxon>Ixodidae</taxon>
        <taxon>Ixodinae</taxon>
        <taxon>Ixodes</taxon>
    </lineage>
</organism>
<keyword evidence="1" id="KW-0378">Hydrolase</keyword>
<evidence type="ECO:0000313" key="1">
    <source>
        <dbReference type="EMBL" id="JAR91397.1"/>
    </source>
</evidence>
<protein>
    <submittedName>
        <fullName evidence="1">Putative endonuclease/reverse transcript</fullName>
    </submittedName>
</protein>
<keyword evidence="1" id="KW-0255">Endonuclease</keyword>
<feature type="non-terminal residue" evidence="1">
    <location>
        <position position="1"/>
    </location>
</feature>
<sequence length="175" mass="20893">GFFKRNLGKTTSKVKLTAYTTFIRPTLEYACAVWDPYRQNRIEKLKKIQRQAARFILSRYRRMDSVTNMLEQLSLQPLHTRREIGRLKVIYMFSKDLLNMDTSDFLQPRITRPVRGVHNRAMQVPRINNDTYKYSFFVRTVERWNKLPESVVNCDSLALFEKCLLELYQTSHFCL</sequence>
<reference evidence="1" key="1">
    <citation type="journal article" date="2018" name="PLoS Negl. Trop. Dis.">
        <title>Sialome diversity of ticks revealed by RNAseq of single tick salivary glands.</title>
        <authorList>
            <person name="Perner J."/>
            <person name="Kropackova S."/>
            <person name="Kopacek P."/>
            <person name="Ribeiro J.M."/>
        </authorList>
    </citation>
    <scope>NUCLEOTIDE SEQUENCE</scope>
    <source>
        <strain evidence="1">Siblings of single egg batch collected in Ceske Budejovice</strain>
        <tissue evidence="1">Salivary glands</tissue>
    </source>
</reference>
<keyword evidence="1" id="KW-0540">Nuclease</keyword>
<dbReference type="EMBL" id="GEGO01004007">
    <property type="protein sequence ID" value="JAR91397.1"/>
    <property type="molecule type" value="Transcribed_RNA"/>
</dbReference>